<proteinExistence type="inferred from homology"/>
<evidence type="ECO:0000256" key="2">
    <source>
        <dbReference type="ARBA" id="ARBA00010333"/>
    </source>
</evidence>
<dbReference type="EMBL" id="QZVS01000078">
    <property type="protein sequence ID" value="RJT89019.1"/>
    <property type="molecule type" value="Genomic_DNA"/>
</dbReference>
<evidence type="ECO:0000313" key="7">
    <source>
        <dbReference type="EMBL" id="RJT89019.1"/>
    </source>
</evidence>
<dbReference type="OrthoDB" id="8454826at2"/>
<protein>
    <submittedName>
        <fullName evidence="7">Amino acid ABC transporter substrate-binding protein</fullName>
    </submittedName>
</protein>
<keyword evidence="8" id="KW-1185">Reference proteome</keyword>
<evidence type="ECO:0000256" key="1">
    <source>
        <dbReference type="ARBA" id="ARBA00004196"/>
    </source>
</evidence>
<dbReference type="Gene3D" id="3.40.190.10">
    <property type="entry name" value="Periplasmic binding protein-like II"/>
    <property type="match status" value="2"/>
</dbReference>
<dbReference type="PANTHER" id="PTHR35936">
    <property type="entry name" value="MEMBRANE-BOUND LYTIC MUREIN TRANSGLYCOSYLASE F"/>
    <property type="match status" value="1"/>
</dbReference>
<feature type="signal peptide" evidence="5">
    <location>
        <begin position="1"/>
        <end position="35"/>
    </location>
</feature>
<accession>A0A3A5MME7</accession>
<dbReference type="InterPro" id="IPR018313">
    <property type="entry name" value="SBP_3_CS"/>
</dbReference>
<dbReference type="SUPFAM" id="SSF53850">
    <property type="entry name" value="Periplasmic binding protein-like II"/>
    <property type="match status" value="1"/>
</dbReference>
<dbReference type="PANTHER" id="PTHR35936:SF19">
    <property type="entry name" value="AMINO-ACID-BINDING PROTEIN YXEM-RELATED"/>
    <property type="match status" value="1"/>
</dbReference>
<name>A0A3A5MME7_9MICO</name>
<dbReference type="GO" id="GO:0030313">
    <property type="term" value="C:cell envelope"/>
    <property type="evidence" value="ECO:0007669"/>
    <property type="project" value="UniProtKB-SubCell"/>
</dbReference>
<dbReference type="RefSeq" id="WP_119974254.1">
    <property type="nucleotide sequence ID" value="NZ_JBHSQA010000016.1"/>
</dbReference>
<dbReference type="PROSITE" id="PS01039">
    <property type="entry name" value="SBP_BACTERIAL_3"/>
    <property type="match status" value="1"/>
</dbReference>
<comment type="subcellular location">
    <subcellularLocation>
        <location evidence="1">Cell envelope</location>
    </subcellularLocation>
</comment>
<dbReference type="Proteomes" id="UP000272015">
    <property type="component" value="Unassembled WGS sequence"/>
</dbReference>
<dbReference type="Pfam" id="PF00497">
    <property type="entry name" value="SBP_bac_3"/>
    <property type="match status" value="1"/>
</dbReference>
<evidence type="ECO:0000256" key="5">
    <source>
        <dbReference type="SAM" id="SignalP"/>
    </source>
</evidence>
<dbReference type="PROSITE" id="PS51257">
    <property type="entry name" value="PROKAR_LIPOPROTEIN"/>
    <property type="match status" value="1"/>
</dbReference>
<dbReference type="SMART" id="SM00062">
    <property type="entry name" value="PBPb"/>
    <property type="match status" value="1"/>
</dbReference>
<evidence type="ECO:0000259" key="6">
    <source>
        <dbReference type="SMART" id="SM00062"/>
    </source>
</evidence>
<comment type="caution">
    <text evidence="7">The sequence shown here is derived from an EMBL/GenBank/DDBJ whole genome shotgun (WGS) entry which is preliminary data.</text>
</comment>
<keyword evidence="3 5" id="KW-0732">Signal</keyword>
<organism evidence="7 8">
    <name type="scientific">Cryobacterium melibiosiphilum</name>
    <dbReference type="NCBI Taxonomy" id="995039"/>
    <lineage>
        <taxon>Bacteria</taxon>
        <taxon>Bacillati</taxon>
        <taxon>Actinomycetota</taxon>
        <taxon>Actinomycetes</taxon>
        <taxon>Micrococcales</taxon>
        <taxon>Microbacteriaceae</taxon>
        <taxon>Cryobacterium</taxon>
    </lineage>
</organism>
<dbReference type="InterPro" id="IPR001638">
    <property type="entry name" value="Solute-binding_3/MltF_N"/>
</dbReference>
<feature type="chain" id="PRO_5038581626" evidence="5">
    <location>
        <begin position="36"/>
        <end position="278"/>
    </location>
</feature>
<reference evidence="7 8" key="1">
    <citation type="submission" date="2018-09" db="EMBL/GenBank/DDBJ databases">
        <title>Novel species of Cryobacterium.</title>
        <authorList>
            <person name="Liu Q."/>
            <person name="Xin Y.-H."/>
        </authorList>
    </citation>
    <scope>NUCLEOTIDE SEQUENCE [LARGE SCALE GENOMIC DNA]</scope>
    <source>
        <strain evidence="7 8">Hh39</strain>
    </source>
</reference>
<evidence type="ECO:0000256" key="4">
    <source>
        <dbReference type="RuleBase" id="RU003744"/>
    </source>
</evidence>
<comment type="similarity">
    <text evidence="2 4">Belongs to the bacterial solute-binding protein 3 family.</text>
</comment>
<sequence>MISRHPRTRHTTALRRVTAAALGAALLLSVSACSAAVDDEAAAPAADQAFTTVTEGTLTCAMSGEYRPFNFYDESNELVGFDVDICNGIAEELGLEAEPVTGAFNSLIAGLTSDRYDAIIGSMSSTEERLAQVDFTESYYATGAELFVATDSSITDVADLKDATVGVALGTTFEEYARTLEGVSDVTTFQADIDALRDLEAGRVDAVITQGFMGRYLAKNADLKVDAVGDVLFPDVAAIPVNKENPELLDAINAALVTMHEDGTYEAISIDWFGEDIS</sequence>
<gene>
    <name evidence="7" type="ORF">D6T64_08650</name>
</gene>
<evidence type="ECO:0000256" key="3">
    <source>
        <dbReference type="ARBA" id="ARBA00022729"/>
    </source>
</evidence>
<dbReference type="AlphaFoldDB" id="A0A3A5MME7"/>
<evidence type="ECO:0000313" key="8">
    <source>
        <dbReference type="Proteomes" id="UP000272015"/>
    </source>
</evidence>
<feature type="domain" description="Solute-binding protein family 3/N-terminal" evidence="6">
    <location>
        <begin position="57"/>
        <end position="276"/>
    </location>
</feature>